<comment type="caution">
    <text evidence="2">The sequence shown here is derived from an EMBL/GenBank/DDBJ whole genome shotgun (WGS) entry which is preliminary data.</text>
</comment>
<proteinExistence type="predicted"/>
<dbReference type="Proteomes" id="UP000314294">
    <property type="component" value="Unassembled WGS sequence"/>
</dbReference>
<accession>A0A4Z2FFD7</accession>
<organism evidence="2 3">
    <name type="scientific">Liparis tanakae</name>
    <name type="common">Tanaka's snailfish</name>
    <dbReference type="NCBI Taxonomy" id="230148"/>
    <lineage>
        <taxon>Eukaryota</taxon>
        <taxon>Metazoa</taxon>
        <taxon>Chordata</taxon>
        <taxon>Craniata</taxon>
        <taxon>Vertebrata</taxon>
        <taxon>Euteleostomi</taxon>
        <taxon>Actinopterygii</taxon>
        <taxon>Neopterygii</taxon>
        <taxon>Teleostei</taxon>
        <taxon>Neoteleostei</taxon>
        <taxon>Acanthomorphata</taxon>
        <taxon>Eupercaria</taxon>
        <taxon>Perciformes</taxon>
        <taxon>Cottioidei</taxon>
        <taxon>Cottales</taxon>
        <taxon>Liparidae</taxon>
        <taxon>Liparis</taxon>
    </lineage>
</organism>
<evidence type="ECO:0000313" key="2">
    <source>
        <dbReference type="EMBL" id="TNN39868.1"/>
    </source>
</evidence>
<sequence>MDQKGRNPATTSRNQGVPQASSLLKLATPLIGQLASWNPGAAGLASSGGPGGDSCTVFWESFHYSLSGEELQHLSPDDIVDSLLSAGRFEEGLHYRTMATAGGREKEAGPMRSAFEAGGREKEARPMRSAFEAGGREKEAGPMRSAFEAGSREKEARPMRSAFKVAGREKEAGPSRKRPGQGVGF</sequence>
<dbReference type="EMBL" id="SRLO01001240">
    <property type="protein sequence ID" value="TNN39868.1"/>
    <property type="molecule type" value="Genomic_DNA"/>
</dbReference>
<evidence type="ECO:0000256" key="1">
    <source>
        <dbReference type="SAM" id="MobiDB-lite"/>
    </source>
</evidence>
<keyword evidence="3" id="KW-1185">Reference proteome</keyword>
<feature type="region of interest" description="Disordered" evidence="1">
    <location>
        <begin position="100"/>
        <end position="185"/>
    </location>
</feature>
<feature type="compositionally biased region" description="Polar residues" evidence="1">
    <location>
        <begin position="8"/>
        <end position="21"/>
    </location>
</feature>
<evidence type="ECO:0000313" key="3">
    <source>
        <dbReference type="Proteomes" id="UP000314294"/>
    </source>
</evidence>
<gene>
    <name evidence="2" type="ORF">EYF80_049958</name>
</gene>
<protein>
    <submittedName>
        <fullName evidence="2">Uncharacterized protein</fullName>
    </submittedName>
</protein>
<name>A0A4Z2FFD7_9TELE</name>
<reference evidence="2 3" key="1">
    <citation type="submission" date="2019-03" db="EMBL/GenBank/DDBJ databases">
        <title>First draft genome of Liparis tanakae, snailfish: a comprehensive survey of snailfish specific genes.</title>
        <authorList>
            <person name="Kim W."/>
            <person name="Song I."/>
            <person name="Jeong J.-H."/>
            <person name="Kim D."/>
            <person name="Kim S."/>
            <person name="Ryu S."/>
            <person name="Song J.Y."/>
            <person name="Lee S.K."/>
        </authorList>
    </citation>
    <scope>NUCLEOTIDE SEQUENCE [LARGE SCALE GENOMIC DNA]</scope>
    <source>
        <tissue evidence="2">Muscle</tissue>
    </source>
</reference>
<feature type="region of interest" description="Disordered" evidence="1">
    <location>
        <begin position="1"/>
        <end position="21"/>
    </location>
</feature>
<dbReference type="AlphaFoldDB" id="A0A4Z2FFD7"/>